<accession>A0A401GLE0</accession>
<dbReference type="RefSeq" id="XP_027613906.1">
    <property type="nucleotide sequence ID" value="XM_027758105.1"/>
</dbReference>
<dbReference type="EMBL" id="BFAD01000005">
    <property type="protein sequence ID" value="GBE82993.1"/>
    <property type="molecule type" value="Genomic_DNA"/>
</dbReference>
<organism evidence="3 4">
    <name type="scientific">Sparassis crispa</name>
    <dbReference type="NCBI Taxonomy" id="139825"/>
    <lineage>
        <taxon>Eukaryota</taxon>
        <taxon>Fungi</taxon>
        <taxon>Dikarya</taxon>
        <taxon>Basidiomycota</taxon>
        <taxon>Agaricomycotina</taxon>
        <taxon>Agaricomycetes</taxon>
        <taxon>Polyporales</taxon>
        <taxon>Sparassidaceae</taxon>
        <taxon>Sparassis</taxon>
    </lineage>
</organism>
<evidence type="ECO:0000256" key="1">
    <source>
        <dbReference type="SAM" id="Coils"/>
    </source>
</evidence>
<feature type="compositionally biased region" description="Polar residues" evidence="2">
    <location>
        <begin position="20"/>
        <end position="35"/>
    </location>
</feature>
<keyword evidence="4" id="KW-1185">Reference proteome</keyword>
<gene>
    <name evidence="3" type="ORF">SCP_0500360</name>
</gene>
<protein>
    <submittedName>
        <fullName evidence="3">Uncharacterized protein</fullName>
    </submittedName>
</protein>
<name>A0A401GLE0_9APHY</name>
<feature type="region of interest" description="Disordered" evidence="2">
    <location>
        <begin position="1"/>
        <end position="50"/>
    </location>
</feature>
<dbReference type="Proteomes" id="UP000287166">
    <property type="component" value="Unassembled WGS sequence"/>
</dbReference>
<feature type="compositionally biased region" description="Low complexity" evidence="2">
    <location>
        <begin position="38"/>
        <end position="47"/>
    </location>
</feature>
<feature type="compositionally biased region" description="Polar residues" evidence="2">
    <location>
        <begin position="1"/>
        <end position="12"/>
    </location>
</feature>
<dbReference type="GeneID" id="38779910"/>
<sequence>MTMSSVIPSSLPASVDPLMPSSTSHTSPKTQSLEVHTSALQSRSSASKLRRSAELNEVLARFRQQWEKSAEFRGVRREQVAPIRGVQQLREKLAELRRLRQQRKQRLEKIAELRGALQQQRKQVASIRGVRQQQEQVAPIRGARL</sequence>
<feature type="coiled-coil region" evidence="1">
    <location>
        <begin position="86"/>
        <end position="123"/>
    </location>
</feature>
<evidence type="ECO:0000313" key="4">
    <source>
        <dbReference type="Proteomes" id="UP000287166"/>
    </source>
</evidence>
<dbReference type="AlphaFoldDB" id="A0A401GLE0"/>
<reference evidence="3 4" key="1">
    <citation type="journal article" date="2018" name="Sci. Rep.">
        <title>Genome sequence of the cauliflower mushroom Sparassis crispa (Hanabiratake) and its association with beneficial usage.</title>
        <authorList>
            <person name="Kiyama R."/>
            <person name="Furutani Y."/>
            <person name="Kawaguchi K."/>
            <person name="Nakanishi T."/>
        </authorList>
    </citation>
    <scope>NUCLEOTIDE SEQUENCE [LARGE SCALE GENOMIC DNA]</scope>
</reference>
<dbReference type="InParanoid" id="A0A401GLE0"/>
<evidence type="ECO:0000256" key="2">
    <source>
        <dbReference type="SAM" id="MobiDB-lite"/>
    </source>
</evidence>
<keyword evidence="1" id="KW-0175">Coiled coil</keyword>
<comment type="caution">
    <text evidence="3">The sequence shown here is derived from an EMBL/GenBank/DDBJ whole genome shotgun (WGS) entry which is preliminary data.</text>
</comment>
<evidence type="ECO:0000313" key="3">
    <source>
        <dbReference type="EMBL" id="GBE82993.1"/>
    </source>
</evidence>
<proteinExistence type="predicted"/>